<feature type="chain" id="PRO_5026129082" description="HEAT repeat domain-containing protein" evidence="1">
    <location>
        <begin position="33"/>
        <end position="331"/>
    </location>
</feature>
<organism evidence="2 3">
    <name type="scientific">Pseudodesulfovibrio cashew</name>
    <dbReference type="NCBI Taxonomy" id="2678688"/>
    <lineage>
        <taxon>Bacteria</taxon>
        <taxon>Pseudomonadati</taxon>
        <taxon>Thermodesulfobacteriota</taxon>
        <taxon>Desulfovibrionia</taxon>
        <taxon>Desulfovibrionales</taxon>
        <taxon>Desulfovibrionaceae</taxon>
    </lineage>
</organism>
<dbReference type="Gene3D" id="1.25.10.10">
    <property type="entry name" value="Leucine-rich Repeat Variant"/>
    <property type="match status" value="2"/>
</dbReference>
<dbReference type="AlphaFoldDB" id="A0A6I6JPT5"/>
<evidence type="ECO:0008006" key="4">
    <source>
        <dbReference type="Google" id="ProtNLM"/>
    </source>
</evidence>
<dbReference type="InterPro" id="IPR004155">
    <property type="entry name" value="PBS_lyase_HEAT"/>
</dbReference>
<proteinExistence type="predicted"/>
<keyword evidence="1" id="KW-0732">Signal</keyword>
<feature type="signal peptide" evidence="1">
    <location>
        <begin position="1"/>
        <end position="32"/>
    </location>
</feature>
<name>A0A6I6JPT5_9BACT</name>
<reference evidence="2 3" key="1">
    <citation type="submission" date="2019-11" db="EMBL/GenBank/DDBJ databases">
        <authorList>
            <person name="Zheng R.K."/>
            <person name="Sun C.M."/>
        </authorList>
    </citation>
    <scope>NUCLEOTIDE SEQUENCE [LARGE SCALE GENOMIC DNA]</scope>
    <source>
        <strain evidence="2 3">SRB007</strain>
    </source>
</reference>
<accession>A0A6I6JPT5</accession>
<dbReference type="Proteomes" id="UP000428328">
    <property type="component" value="Chromosome"/>
</dbReference>
<dbReference type="SMART" id="SM00567">
    <property type="entry name" value="EZ_HEAT"/>
    <property type="match status" value="4"/>
</dbReference>
<dbReference type="EMBL" id="CP046400">
    <property type="protein sequence ID" value="QGY39654.1"/>
    <property type="molecule type" value="Genomic_DNA"/>
</dbReference>
<evidence type="ECO:0000256" key="1">
    <source>
        <dbReference type="SAM" id="SignalP"/>
    </source>
</evidence>
<dbReference type="Pfam" id="PF13646">
    <property type="entry name" value="HEAT_2"/>
    <property type="match status" value="1"/>
</dbReference>
<evidence type="ECO:0000313" key="2">
    <source>
        <dbReference type="EMBL" id="QGY39654.1"/>
    </source>
</evidence>
<dbReference type="KEGG" id="psel:GM415_05825"/>
<evidence type="ECO:0000313" key="3">
    <source>
        <dbReference type="Proteomes" id="UP000428328"/>
    </source>
</evidence>
<protein>
    <recommendedName>
        <fullName evidence="4">HEAT repeat domain-containing protein</fullName>
    </recommendedName>
</protein>
<dbReference type="InterPro" id="IPR011989">
    <property type="entry name" value="ARM-like"/>
</dbReference>
<keyword evidence="3" id="KW-1185">Reference proteome</keyword>
<dbReference type="InterPro" id="IPR016024">
    <property type="entry name" value="ARM-type_fold"/>
</dbReference>
<gene>
    <name evidence="2" type="ORF">GM415_05825</name>
</gene>
<dbReference type="SUPFAM" id="SSF48371">
    <property type="entry name" value="ARM repeat"/>
    <property type="match status" value="1"/>
</dbReference>
<sequence length="331" mass="34109">MIDKKQTLSLSQSAILCTILLLSLTGAASASAGHPALPDMEDLALRLADPQDRSVRTEAALELRLYGQEAQAPLTALYRKGTTAQRRGAVIGLALLPYPGLASDTLLSALGDPDPSTRSMAAHGLAILGSNAAPWLAARLESSDFRVRNAAAFGLRLMGAGAVDALSHVLASGDTFARAKAAWLLGTIGPEASRAIPALIRALDTEDERAMHVIAEAVDLIGPDPAVALHHLPLIGATGSCVPGRIGSKAAPVLVRLLSRPGTPLAQFAFKALADIGAPAAPALRRAIGQGSFGQQVAAALLLVEIDPNVVGALPEKVLSALQGVKHHTKP</sequence>